<accession>A0A4R1AML4</accession>
<evidence type="ECO:0000313" key="1">
    <source>
        <dbReference type="EMBL" id="TCJ00958.1"/>
    </source>
</evidence>
<dbReference type="RefSeq" id="WP_131239496.1">
    <property type="nucleotide sequence ID" value="NZ_SJTH01000098.1"/>
</dbReference>
<evidence type="ECO:0000313" key="2">
    <source>
        <dbReference type="Proteomes" id="UP000293846"/>
    </source>
</evidence>
<name>A0A4R1AML4_9BACI</name>
<comment type="caution">
    <text evidence="1">The sequence shown here is derived from an EMBL/GenBank/DDBJ whole genome shotgun (WGS) entry which is preliminary data.</text>
</comment>
<protein>
    <submittedName>
        <fullName evidence="1">Uncharacterized protein</fullName>
    </submittedName>
</protein>
<dbReference type="Proteomes" id="UP000293846">
    <property type="component" value="Unassembled WGS sequence"/>
</dbReference>
<dbReference type="OrthoDB" id="2884105at2"/>
<keyword evidence="2" id="KW-1185">Reference proteome</keyword>
<gene>
    <name evidence="1" type="ORF">E0Y62_26375</name>
</gene>
<reference evidence="1 2" key="1">
    <citation type="submission" date="2019-03" db="EMBL/GenBank/DDBJ databases">
        <authorList>
            <person name="Jensen L."/>
            <person name="Storgaard J."/>
            <person name="Sulaj E."/>
            <person name="Schramm A."/>
            <person name="Marshall I.P.G."/>
        </authorList>
    </citation>
    <scope>NUCLEOTIDE SEQUENCE [LARGE SCALE GENOMIC DNA]</scope>
    <source>
        <strain evidence="1 2">2017H2G3</strain>
    </source>
</reference>
<dbReference type="AlphaFoldDB" id="A0A4R1AML4"/>
<dbReference type="EMBL" id="SJTH01000098">
    <property type="protein sequence ID" value="TCJ00958.1"/>
    <property type="molecule type" value="Genomic_DNA"/>
</dbReference>
<sequence length="149" mass="17219">MEKSVFEHHSEDRKGNELIIKCEGTDDQELAKFGGLDLHIKATREMISNVSAASFPEKDGDLDIYYKIAALYLNEIGYLLRNSAFDSELFEGNTNIELVKMFLDDFDKNPILTKLVEKDDKEIKEYDAKMKKEEDEIWSSTMKDLNIKI</sequence>
<organism evidence="1 2">
    <name type="scientific">Cytobacillus praedii</name>
    <dbReference type="NCBI Taxonomy" id="1742358"/>
    <lineage>
        <taxon>Bacteria</taxon>
        <taxon>Bacillati</taxon>
        <taxon>Bacillota</taxon>
        <taxon>Bacilli</taxon>
        <taxon>Bacillales</taxon>
        <taxon>Bacillaceae</taxon>
        <taxon>Cytobacillus</taxon>
    </lineage>
</organism>
<proteinExistence type="predicted"/>